<dbReference type="GO" id="GO:0016020">
    <property type="term" value="C:membrane"/>
    <property type="evidence" value="ECO:0007669"/>
    <property type="project" value="TreeGrafter"/>
</dbReference>
<dbReference type="PRINTS" id="PR00080">
    <property type="entry name" value="SDRFAMILY"/>
</dbReference>
<dbReference type="EMBL" id="JACKVC010000006">
    <property type="protein sequence ID" value="MCV7386473.1"/>
    <property type="molecule type" value="Genomic_DNA"/>
</dbReference>
<keyword evidence="2" id="KW-0560">Oxidoreductase</keyword>
<dbReference type="PIRSF" id="PIRSF000126">
    <property type="entry name" value="11-beta-HSD1"/>
    <property type="match status" value="1"/>
</dbReference>
<reference evidence="4" key="2">
    <citation type="journal article" date="2022" name="BMC Genomics">
        <title>Comparative genome analysis of mycobacteria focusing on tRNA and non-coding RNA.</title>
        <authorList>
            <person name="Behra P.R.K."/>
            <person name="Pettersson B.M.F."/>
            <person name="Ramesh M."/>
            <person name="Das S."/>
            <person name="Dasgupta S."/>
            <person name="Kirsebom L.A."/>
        </authorList>
    </citation>
    <scope>NUCLEOTIDE SEQUENCE</scope>
    <source>
        <strain evidence="4">DSM 44242</strain>
    </source>
</reference>
<dbReference type="RefSeq" id="WP_105367245.1">
    <property type="nucleotide sequence ID" value="NZ_JACKVC010000006.1"/>
</dbReference>
<comment type="similarity">
    <text evidence="1 3">Belongs to the short-chain dehydrogenases/reductases (SDR) family.</text>
</comment>
<organism evidence="4 5">
    <name type="scientific">Mycolicibacterium porcinum</name>
    <dbReference type="NCBI Taxonomy" id="39693"/>
    <lineage>
        <taxon>Bacteria</taxon>
        <taxon>Bacillati</taxon>
        <taxon>Actinomycetota</taxon>
        <taxon>Actinomycetes</taxon>
        <taxon>Mycobacteriales</taxon>
        <taxon>Mycobacteriaceae</taxon>
        <taxon>Mycolicibacterium</taxon>
    </lineage>
</organism>
<evidence type="ECO:0000256" key="3">
    <source>
        <dbReference type="RuleBase" id="RU000363"/>
    </source>
</evidence>
<dbReference type="PRINTS" id="PR00081">
    <property type="entry name" value="GDHRDH"/>
</dbReference>
<comment type="caution">
    <text evidence="4">The sequence shown here is derived from an EMBL/GenBank/DDBJ whole genome shotgun (WGS) entry which is preliminary data.</text>
</comment>
<dbReference type="InterPro" id="IPR036291">
    <property type="entry name" value="NAD(P)-bd_dom_sf"/>
</dbReference>
<dbReference type="Gene3D" id="3.40.50.720">
    <property type="entry name" value="NAD(P)-binding Rossmann-like Domain"/>
    <property type="match status" value="1"/>
</dbReference>
<dbReference type="PANTHER" id="PTHR44196">
    <property type="entry name" value="DEHYDROGENASE/REDUCTASE SDR FAMILY MEMBER 7B"/>
    <property type="match status" value="1"/>
</dbReference>
<evidence type="ECO:0000313" key="4">
    <source>
        <dbReference type="EMBL" id="MCV7386473.1"/>
    </source>
</evidence>
<dbReference type="Pfam" id="PF00106">
    <property type="entry name" value="adh_short"/>
    <property type="match status" value="1"/>
</dbReference>
<dbReference type="Proteomes" id="UP001141659">
    <property type="component" value="Unassembled WGS sequence"/>
</dbReference>
<proteinExistence type="inferred from homology"/>
<dbReference type="PANTHER" id="PTHR44196:SF2">
    <property type="entry name" value="SHORT-CHAIN DEHYDROGENASE-RELATED"/>
    <property type="match status" value="1"/>
</dbReference>
<evidence type="ECO:0000256" key="2">
    <source>
        <dbReference type="ARBA" id="ARBA00023002"/>
    </source>
</evidence>
<dbReference type="SUPFAM" id="SSF51735">
    <property type="entry name" value="NAD(P)-binding Rossmann-fold domains"/>
    <property type="match status" value="1"/>
</dbReference>
<evidence type="ECO:0000256" key="1">
    <source>
        <dbReference type="ARBA" id="ARBA00006484"/>
    </source>
</evidence>
<dbReference type="CDD" id="cd05233">
    <property type="entry name" value="SDR_c"/>
    <property type="match status" value="1"/>
</dbReference>
<dbReference type="AlphaFoldDB" id="A0AAW5SX55"/>
<name>A0AAW5SX55_9MYCO</name>
<dbReference type="InterPro" id="IPR002347">
    <property type="entry name" value="SDR_fam"/>
</dbReference>
<accession>A0AAW5SX55</accession>
<protein>
    <submittedName>
        <fullName evidence="4">SDR family NAD(P)-dependent oxidoreductase</fullName>
    </submittedName>
</protein>
<reference evidence="4" key="1">
    <citation type="submission" date="2020-07" db="EMBL/GenBank/DDBJ databases">
        <authorList>
            <person name="Pettersson B.M.F."/>
            <person name="Behra P.R.K."/>
            <person name="Ramesh M."/>
            <person name="Das S."/>
            <person name="Dasgupta S."/>
            <person name="Kirsebom L.A."/>
        </authorList>
    </citation>
    <scope>NUCLEOTIDE SEQUENCE</scope>
    <source>
        <strain evidence="4">DSM 44242</strain>
    </source>
</reference>
<dbReference type="GO" id="GO:0016491">
    <property type="term" value="F:oxidoreductase activity"/>
    <property type="evidence" value="ECO:0007669"/>
    <property type="project" value="UniProtKB-KW"/>
</dbReference>
<sequence length="277" mass="30195">MPQVARGDTHGRRVGFGRTALVCGASSGIGRSLSEVLAAEGFDVLLLARRKQHLVELADQLAGRFAVQARPIVADLADPATPGRIVAELTDSGQHVDFLVNNAGYTLTGRFDELDWEEHERHLRVMALAPVEMTHRLVPAMVREGWGRIITVSSIAGMFTGTPMSTLYGGEKALLQRFRESIDAELKEFGIRCTVSVPGFTDTPLAQSGVADESRDWLYRAVIMSPERVARQAYNAVMAGRPQVVHGLHHRAIALAVQMAPQRVRRAISNSIAGMHA</sequence>
<gene>
    <name evidence="4" type="ORF">H5P34_00230</name>
</gene>
<evidence type="ECO:0000313" key="5">
    <source>
        <dbReference type="Proteomes" id="UP001141659"/>
    </source>
</evidence>